<evidence type="ECO:0000256" key="13">
    <source>
        <dbReference type="ARBA" id="ARBA00023157"/>
    </source>
</evidence>
<dbReference type="EC" id="1.17.99.6" evidence="4 17"/>
<evidence type="ECO:0000256" key="17">
    <source>
        <dbReference type="HAMAP-Rule" id="MF_02089"/>
    </source>
</evidence>
<evidence type="ECO:0000256" key="7">
    <source>
        <dbReference type="ARBA" id="ARBA00022694"/>
    </source>
</evidence>
<evidence type="ECO:0000256" key="6">
    <source>
        <dbReference type="ARBA" id="ARBA00022485"/>
    </source>
</evidence>
<evidence type="ECO:0000313" key="18">
    <source>
        <dbReference type="EMBL" id="RGD73224.1"/>
    </source>
</evidence>
<keyword evidence="11 17" id="KW-0408">Iron</keyword>
<gene>
    <name evidence="17" type="primary">queH</name>
    <name evidence="18" type="ORF">DW687_10810</name>
</gene>
<reference evidence="18 19" key="1">
    <citation type="submission" date="2018-08" db="EMBL/GenBank/DDBJ databases">
        <title>A genome reference for cultivated species of the human gut microbiota.</title>
        <authorList>
            <person name="Zou Y."/>
            <person name="Xue W."/>
            <person name="Luo G."/>
        </authorList>
    </citation>
    <scope>NUCLEOTIDE SEQUENCE [LARGE SCALE GENOMIC DNA]</scope>
    <source>
        <strain evidence="18 19">AM25-6</strain>
    </source>
</reference>
<evidence type="ECO:0000256" key="9">
    <source>
        <dbReference type="ARBA" id="ARBA00022785"/>
    </source>
</evidence>
<dbReference type="UniPathway" id="UPA00392"/>
<comment type="similarity">
    <text evidence="3 17">Belongs to the QueH family.</text>
</comment>
<accession>A0A3E3DVB2</accession>
<evidence type="ECO:0000256" key="2">
    <source>
        <dbReference type="ARBA" id="ARBA00004691"/>
    </source>
</evidence>
<proteinExistence type="inferred from homology"/>
<evidence type="ECO:0000256" key="12">
    <source>
        <dbReference type="ARBA" id="ARBA00023014"/>
    </source>
</evidence>
<evidence type="ECO:0000256" key="11">
    <source>
        <dbReference type="ARBA" id="ARBA00023004"/>
    </source>
</evidence>
<dbReference type="Pfam" id="PF02677">
    <property type="entry name" value="QueH"/>
    <property type="match status" value="1"/>
</dbReference>
<evidence type="ECO:0000256" key="1">
    <source>
        <dbReference type="ARBA" id="ARBA00002268"/>
    </source>
</evidence>
<evidence type="ECO:0000256" key="3">
    <source>
        <dbReference type="ARBA" id="ARBA00008207"/>
    </source>
</evidence>
<organism evidence="18 19">
    <name type="scientific">Anaerofustis stercorihominis</name>
    <dbReference type="NCBI Taxonomy" id="214853"/>
    <lineage>
        <taxon>Bacteria</taxon>
        <taxon>Bacillati</taxon>
        <taxon>Bacillota</taxon>
        <taxon>Clostridia</taxon>
        <taxon>Eubacteriales</taxon>
        <taxon>Eubacteriaceae</taxon>
        <taxon>Anaerofustis</taxon>
    </lineage>
</organism>
<evidence type="ECO:0000256" key="16">
    <source>
        <dbReference type="ARBA" id="ARBA00047415"/>
    </source>
</evidence>
<keyword evidence="8 17" id="KW-0479">Metal-binding</keyword>
<dbReference type="Proteomes" id="UP000261212">
    <property type="component" value="Unassembled WGS sequence"/>
</dbReference>
<keyword evidence="6 17" id="KW-0004">4Fe-4S</keyword>
<evidence type="ECO:0000256" key="8">
    <source>
        <dbReference type="ARBA" id="ARBA00022723"/>
    </source>
</evidence>
<comment type="function">
    <text evidence="1 17">Catalyzes the conversion of epoxyqueuosine (oQ) to queuosine (Q), which is a hypermodified base found in the wobble positions of tRNA(Asp), tRNA(Asn), tRNA(His) and tRNA(Tyr).</text>
</comment>
<evidence type="ECO:0000256" key="14">
    <source>
        <dbReference type="ARBA" id="ARBA00023284"/>
    </source>
</evidence>
<keyword evidence="14 17" id="KW-0676">Redox-active center</keyword>
<dbReference type="EMBL" id="QUSM01000007">
    <property type="protein sequence ID" value="RGD73224.1"/>
    <property type="molecule type" value="Genomic_DNA"/>
</dbReference>
<evidence type="ECO:0000256" key="10">
    <source>
        <dbReference type="ARBA" id="ARBA00023002"/>
    </source>
</evidence>
<evidence type="ECO:0000256" key="5">
    <source>
        <dbReference type="ARBA" id="ARBA00016895"/>
    </source>
</evidence>
<name>A0A3E3DVB2_9FIRM</name>
<dbReference type="GO" id="GO:0052693">
    <property type="term" value="F:epoxyqueuosine reductase activity"/>
    <property type="evidence" value="ECO:0007669"/>
    <property type="project" value="UniProtKB-UniRule"/>
</dbReference>
<keyword evidence="7 17" id="KW-0819">tRNA processing</keyword>
<feature type="binding site" evidence="17">
    <location>
        <position position="14"/>
    </location>
    <ligand>
        <name>[4Fe-4S] cluster</name>
        <dbReference type="ChEBI" id="CHEBI:49883"/>
    </ligand>
</feature>
<protein>
    <recommendedName>
        <fullName evidence="5 17">Epoxyqueuosine reductase QueH</fullName>
        <ecNumber evidence="4 17">1.17.99.6</ecNumber>
    </recommendedName>
    <alternativeName>
        <fullName evidence="15 17">Queuosine biosynthesis protein QueH</fullName>
    </alternativeName>
</protein>
<dbReference type="GO" id="GO:0046872">
    <property type="term" value="F:metal ion binding"/>
    <property type="evidence" value="ECO:0007669"/>
    <property type="project" value="UniProtKB-KW"/>
</dbReference>
<comment type="caution">
    <text evidence="18">The sequence shown here is derived from an EMBL/GenBank/DDBJ whole genome shotgun (WGS) entry which is preliminary data.</text>
</comment>
<dbReference type="PANTHER" id="PTHR36701">
    <property type="entry name" value="EPOXYQUEUOSINE REDUCTASE QUEH"/>
    <property type="match status" value="1"/>
</dbReference>
<keyword evidence="12 17" id="KW-0411">Iron-sulfur</keyword>
<sequence length="196" mass="23601">MRRIILKVLLHTCCAPCSIMCIEKLRKENIEPTCFWYNPNIHPFQEYKKRKKTLIDYADEIDVKLIIENEYGLREFIDNIYPNFDNRCGVCYNMRLFETAKYAKEKGFDAFTTTLLISPYQDHDLICMIAKAAGKKYDIEFLYRDFRPYFNEGQEKAIELNLYRQNYCGCIFSEEERFSKKRRKELTNKQKEKELL</sequence>
<comment type="pathway">
    <text evidence="2 17">tRNA modification; tRNA-queuosine biosynthesis.</text>
</comment>
<feature type="binding site" evidence="17">
    <location>
        <position position="91"/>
    </location>
    <ligand>
        <name>[4Fe-4S] cluster</name>
        <dbReference type="ChEBI" id="CHEBI:49883"/>
    </ligand>
</feature>
<keyword evidence="13 17" id="KW-1015">Disulfide bond</keyword>
<dbReference type="HAMAP" id="MF_02089">
    <property type="entry name" value="QueH"/>
    <property type="match status" value="1"/>
</dbReference>
<feature type="binding site" evidence="17">
    <location>
        <position position="88"/>
    </location>
    <ligand>
        <name>[4Fe-4S] cluster</name>
        <dbReference type="ChEBI" id="CHEBI:49883"/>
    </ligand>
</feature>
<evidence type="ECO:0000256" key="15">
    <source>
        <dbReference type="ARBA" id="ARBA00031446"/>
    </source>
</evidence>
<dbReference type="GO" id="GO:0008616">
    <property type="term" value="P:tRNA queuosine(34) biosynthetic process"/>
    <property type="evidence" value="ECO:0007669"/>
    <property type="project" value="UniProtKB-UniRule"/>
</dbReference>
<dbReference type="PANTHER" id="PTHR36701:SF1">
    <property type="entry name" value="EPOXYQUEUOSINE REDUCTASE QUEH"/>
    <property type="match status" value="1"/>
</dbReference>
<dbReference type="AlphaFoldDB" id="A0A3E3DVB2"/>
<comment type="catalytic activity">
    <reaction evidence="16 17">
        <text>epoxyqueuosine(34) in tRNA + AH2 = queuosine(34) in tRNA + A + H2O</text>
        <dbReference type="Rhea" id="RHEA:32159"/>
        <dbReference type="Rhea" id="RHEA-COMP:18571"/>
        <dbReference type="Rhea" id="RHEA-COMP:18582"/>
        <dbReference type="ChEBI" id="CHEBI:13193"/>
        <dbReference type="ChEBI" id="CHEBI:15377"/>
        <dbReference type="ChEBI" id="CHEBI:17499"/>
        <dbReference type="ChEBI" id="CHEBI:194431"/>
        <dbReference type="ChEBI" id="CHEBI:194443"/>
        <dbReference type="EC" id="1.17.99.6"/>
    </reaction>
</comment>
<dbReference type="InterPro" id="IPR003828">
    <property type="entry name" value="QueH"/>
</dbReference>
<keyword evidence="9 17" id="KW-0671">Queuosine biosynthesis</keyword>
<evidence type="ECO:0000313" key="19">
    <source>
        <dbReference type="Proteomes" id="UP000261212"/>
    </source>
</evidence>
<feature type="disulfide bond" description="Redox-active" evidence="17">
    <location>
        <begin position="168"/>
        <end position="170"/>
    </location>
</feature>
<evidence type="ECO:0000256" key="4">
    <source>
        <dbReference type="ARBA" id="ARBA00012622"/>
    </source>
</evidence>
<dbReference type="GO" id="GO:0051539">
    <property type="term" value="F:4 iron, 4 sulfur cluster binding"/>
    <property type="evidence" value="ECO:0007669"/>
    <property type="project" value="UniProtKB-UniRule"/>
</dbReference>
<keyword evidence="10 17" id="KW-0560">Oxidoreductase</keyword>
<feature type="binding site" evidence="17">
    <location>
        <position position="13"/>
    </location>
    <ligand>
        <name>[4Fe-4S] cluster</name>
        <dbReference type="ChEBI" id="CHEBI:49883"/>
    </ligand>
</feature>